<dbReference type="GO" id="GO:0005737">
    <property type="term" value="C:cytoplasm"/>
    <property type="evidence" value="ECO:0007669"/>
    <property type="project" value="UniProtKB-SubCell"/>
</dbReference>
<evidence type="ECO:0000256" key="1">
    <source>
        <dbReference type="ARBA" id="ARBA00004496"/>
    </source>
</evidence>
<dbReference type="InterPro" id="IPR051185">
    <property type="entry name" value="ASPM"/>
</dbReference>
<dbReference type="InterPro" id="IPR001715">
    <property type="entry name" value="CH_dom"/>
</dbReference>
<evidence type="ECO:0000313" key="6">
    <source>
        <dbReference type="Proteomes" id="UP000038045"/>
    </source>
</evidence>
<dbReference type="Pfam" id="PF00612">
    <property type="entry name" value="IQ"/>
    <property type="match status" value="4"/>
</dbReference>
<dbReference type="Proteomes" id="UP000038045">
    <property type="component" value="Unplaced"/>
</dbReference>
<dbReference type="GO" id="GO:0000278">
    <property type="term" value="P:mitotic cell cycle"/>
    <property type="evidence" value="ECO:0007669"/>
    <property type="project" value="TreeGrafter"/>
</dbReference>
<keyword evidence="3" id="KW-0677">Repeat</keyword>
<reference evidence="7" key="1">
    <citation type="submission" date="2017-02" db="UniProtKB">
        <authorList>
            <consortium name="WormBaseParasite"/>
        </authorList>
    </citation>
    <scope>IDENTIFICATION</scope>
</reference>
<sequence length="890" mass="103339">MDDITFTECGIMSSTMNASCAQTPRTFFKETTIEPVPEGNETQLYVEEVEVSQKVDFIAPKLPNNYNKENDDFDTKRERCLKSLEKRNSARKKSSERFHLQRKSKERKIDVIETTKKFLGEDVSIKSSITISRMDMTVEYNGSILNSTELLSTTSCIETKEEAERRNSIALAAWINQLLGVDKNSCEDIESYSEKAKIKANEILKNTLKNQKAMTEVVYNLNNTTMGSTRRMMQWIETVNKAKNYIKNCNLVNSIRNVIESGNSNITVDDLKAYTDFGLQQELVEVLLSYNPMWLRLALECIFDVELNISDYSTCHNTFISFIVKNVFSCQKILKSKKYCPTGTRASATPVGVVKLQNYFIEKMLLIVTSIEYFQRINLITPENPPMFASHSSFQSSKNIITWIRRRLISRKFDLSKALTKYGLTYEYEQKFYDSYNYVVQDIKTDLCDGIILGKVLETIFKVSNHSLLSSLRAPGGDRLRKIGNVKNVLKFAKDNNIDIGNIKPEDIVQGKRQQIIELLWKIVGVFVSQKDQYQIFRRISKRLFNASKNLDNLCGIVPEYLDGFDIILHVTKQFCILMGMKPPSSIEDFLNGSILVCVYNNSYVKYGYGMPVSKFDGDTLMHKALNIAVDELEIPVGLFTMKSIAKKDWNIFELFVKTFMEKCFIVKEIEESACVIQRFFRKIVKTKGEPKVKELLNDNKMNDAAKKIQAVFRGYKVRKMYAEVCLNRNNAAVKIQKFFRGYKARKLYKELCLNENLKCNAATRIQKVFRGYQARRLYKELCLNKKLKYNAAIKIQKVFRGYRARKIYKENLKKITLIQRSWKQYRFRKIINEHIRNKKHLNVVEDCKELSTLTEEKENNQIIFNEKELMDEIDYFVKRASTILINKKL</sequence>
<dbReference type="GO" id="GO:0005516">
    <property type="term" value="F:calmodulin binding"/>
    <property type="evidence" value="ECO:0007669"/>
    <property type="project" value="UniProtKB-KW"/>
</dbReference>
<comment type="subcellular location">
    <subcellularLocation>
        <location evidence="1">Cytoplasm</location>
    </subcellularLocation>
</comment>
<evidence type="ECO:0000256" key="2">
    <source>
        <dbReference type="ARBA" id="ARBA00022490"/>
    </source>
</evidence>
<dbReference type="WBParaSite" id="PTRK_0000105700.1">
    <property type="protein sequence ID" value="PTRK_0000105700.1"/>
    <property type="gene ID" value="PTRK_0000105700"/>
</dbReference>
<dbReference type="CDD" id="cd21223">
    <property type="entry name" value="CH_ASPM_rpt1"/>
    <property type="match status" value="1"/>
</dbReference>
<dbReference type="GO" id="GO:0000922">
    <property type="term" value="C:spindle pole"/>
    <property type="evidence" value="ECO:0007669"/>
    <property type="project" value="TreeGrafter"/>
</dbReference>
<dbReference type="SMART" id="SM00033">
    <property type="entry name" value="CH"/>
    <property type="match status" value="1"/>
</dbReference>
<dbReference type="Pfam" id="PF00307">
    <property type="entry name" value="CH"/>
    <property type="match status" value="1"/>
</dbReference>
<dbReference type="PANTHER" id="PTHR22706">
    <property type="entry name" value="ASSEMBLY FACTOR FOR SPINDLE MICROTUBULES"/>
    <property type="match status" value="1"/>
</dbReference>
<accession>A0A0N4Z2G2</accession>
<dbReference type="CDD" id="cd23767">
    <property type="entry name" value="IQCD"/>
    <property type="match status" value="3"/>
</dbReference>
<evidence type="ECO:0000256" key="4">
    <source>
        <dbReference type="ARBA" id="ARBA00022860"/>
    </source>
</evidence>
<proteinExistence type="predicted"/>
<evidence type="ECO:0000313" key="7">
    <source>
        <dbReference type="WBParaSite" id="PTRK_0000105700.1"/>
    </source>
</evidence>
<dbReference type="SUPFAM" id="SSF47576">
    <property type="entry name" value="Calponin-homology domain, CH-domain"/>
    <property type="match status" value="1"/>
</dbReference>
<keyword evidence="4" id="KW-0112">Calmodulin-binding</keyword>
<dbReference type="InterPro" id="IPR036872">
    <property type="entry name" value="CH_dom_sf"/>
</dbReference>
<dbReference type="SMART" id="SM00015">
    <property type="entry name" value="IQ"/>
    <property type="match status" value="5"/>
</dbReference>
<dbReference type="Gene3D" id="1.20.5.190">
    <property type="match status" value="3"/>
</dbReference>
<dbReference type="PROSITE" id="PS50021">
    <property type="entry name" value="CH"/>
    <property type="match status" value="1"/>
</dbReference>
<dbReference type="PROSITE" id="PS50096">
    <property type="entry name" value="IQ"/>
    <property type="match status" value="4"/>
</dbReference>
<dbReference type="GO" id="GO:0051295">
    <property type="term" value="P:establishment of meiotic spindle localization"/>
    <property type="evidence" value="ECO:0007669"/>
    <property type="project" value="TreeGrafter"/>
</dbReference>
<keyword evidence="6" id="KW-1185">Reference proteome</keyword>
<dbReference type="PANTHER" id="PTHR22706:SF1">
    <property type="entry name" value="ASSEMBLY FACTOR FOR SPINDLE MICROTUBULES"/>
    <property type="match status" value="1"/>
</dbReference>
<dbReference type="InterPro" id="IPR000048">
    <property type="entry name" value="IQ_motif_EF-hand-BS"/>
</dbReference>
<dbReference type="GO" id="GO:0007051">
    <property type="term" value="P:spindle organization"/>
    <property type="evidence" value="ECO:0007669"/>
    <property type="project" value="TreeGrafter"/>
</dbReference>
<dbReference type="AlphaFoldDB" id="A0A0N4Z2G2"/>
<dbReference type="FunFam" id="1.20.5.190:FF:000055">
    <property type="entry name" value="Putative microtubule-associated protein futsch"/>
    <property type="match status" value="1"/>
</dbReference>
<dbReference type="InterPro" id="IPR027417">
    <property type="entry name" value="P-loop_NTPase"/>
</dbReference>
<name>A0A0N4Z2G2_PARTI</name>
<evidence type="ECO:0000256" key="3">
    <source>
        <dbReference type="ARBA" id="ARBA00022737"/>
    </source>
</evidence>
<dbReference type="Gene3D" id="1.10.418.10">
    <property type="entry name" value="Calponin-like domain"/>
    <property type="match status" value="1"/>
</dbReference>
<feature type="domain" description="Calponin-homology (CH)" evidence="5">
    <location>
        <begin position="394"/>
        <end position="528"/>
    </location>
</feature>
<dbReference type="SUPFAM" id="SSF52540">
    <property type="entry name" value="P-loop containing nucleoside triphosphate hydrolases"/>
    <property type="match status" value="1"/>
</dbReference>
<keyword evidence="2" id="KW-0963">Cytoplasm</keyword>
<evidence type="ECO:0000259" key="5">
    <source>
        <dbReference type="PROSITE" id="PS50021"/>
    </source>
</evidence>
<dbReference type="STRING" id="131310.A0A0N4Z2G2"/>
<protein>
    <submittedName>
        <fullName evidence="7">Calponin-homology (CH) domain-containing protein</fullName>
    </submittedName>
</protein>
<organism evidence="6 7">
    <name type="scientific">Parastrongyloides trichosuri</name>
    <name type="common">Possum-specific nematode worm</name>
    <dbReference type="NCBI Taxonomy" id="131310"/>
    <lineage>
        <taxon>Eukaryota</taxon>
        <taxon>Metazoa</taxon>
        <taxon>Ecdysozoa</taxon>
        <taxon>Nematoda</taxon>
        <taxon>Chromadorea</taxon>
        <taxon>Rhabditida</taxon>
        <taxon>Tylenchina</taxon>
        <taxon>Panagrolaimomorpha</taxon>
        <taxon>Strongyloidoidea</taxon>
        <taxon>Strongyloididae</taxon>
        <taxon>Parastrongyloides</taxon>
    </lineage>
</organism>